<keyword evidence="2" id="KW-1185">Reference proteome</keyword>
<sequence>MTKGKSLFEKEMELEQHLMKNLPLIADYPPSSKPPFPFSPSSPASTSLPLTTPLLIRLGRRPFLHLTRVGTTTIAAEETHQNYSSETHFFMYIMFI</sequence>
<evidence type="ECO:0000313" key="2">
    <source>
        <dbReference type="Proteomes" id="UP000030645"/>
    </source>
</evidence>
<accession>W9RA35</accession>
<organism evidence="1 2">
    <name type="scientific">Morus notabilis</name>
    <dbReference type="NCBI Taxonomy" id="981085"/>
    <lineage>
        <taxon>Eukaryota</taxon>
        <taxon>Viridiplantae</taxon>
        <taxon>Streptophyta</taxon>
        <taxon>Embryophyta</taxon>
        <taxon>Tracheophyta</taxon>
        <taxon>Spermatophyta</taxon>
        <taxon>Magnoliopsida</taxon>
        <taxon>eudicotyledons</taxon>
        <taxon>Gunneridae</taxon>
        <taxon>Pentapetalae</taxon>
        <taxon>rosids</taxon>
        <taxon>fabids</taxon>
        <taxon>Rosales</taxon>
        <taxon>Moraceae</taxon>
        <taxon>Moreae</taxon>
        <taxon>Morus</taxon>
    </lineage>
</organism>
<evidence type="ECO:0000313" key="1">
    <source>
        <dbReference type="EMBL" id="EXB64604.1"/>
    </source>
</evidence>
<dbReference type="Proteomes" id="UP000030645">
    <property type="component" value="Unassembled WGS sequence"/>
</dbReference>
<dbReference type="AlphaFoldDB" id="W9RA35"/>
<dbReference type="EMBL" id="KE344502">
    <property type="protein sequence ID" value="EXB64604.1"/>
    <property type="molecule type" value="Genomic_DNA"/>
</dbReference>
<name>W9RA35_9ROSA</name>
<protein>
    <submittedName>
        <fullName evidence="1">Uncharacterized protein</fullName>
    </submittedName>
</protein>
<proteinExistence type="predicted"/>
<reference evidence="1" key="1">
    <citation type="submission" date="2013-06" db="EMBL/GenBank/DDBJ databases">
        <title>Draft Genome Sequence of a Mulberry Tree, Morus notabilis C.K. Schn.</title>
        <authorList>
            <person name="He N."/>
            <person name="Zhao S."/>
        </authorList>
    </citation>
    <scope>NUCLEOTIDE SEQUENCE</scope>
</reference>
<gene>
    <name evidence="1" type="ORF">L484_017936</name>
</gene>